<proteinExistence type="predicted"/>
<dbReference type="EMBL" id="FR824338">
    <property type="protein sequence ID" value="CCA25362.1"/>
    <property type="molecule type" value="Genomic_DNA"/>
</dbReference>
<dbReference type="HOGENOM" id="CLU_124697_0_0_1"/>
<dbReference type="AlphaFoldDB" id="F0WVC3"/>
<accession>F0WVC3</accession>
<gene>
    <name evidence="1" type="primary">AlNc14C293G10267</name>
    <name evidence="1" type="ORF">ALNC14_115060</name>
</gene>
<reference evidence="1" key="2">
    <citation type="submission" date="2011-02" db="EMBL/GenBank/DDBJ databases">
        <authorList>
            <person name="MacLean D."/>
        </authorList>
    </citation>
    <scope>NUCLEOTIDE SEQUENCE</scope>
</reference>
<sequence length="188" mass="21430">MEIAVNVRDFLVGMKETITTSEEEMLTNLQDLHEQFTEIMNGFEDQVSEHALSMSPEARIVAHELRVRMYQDWRAKLTEYVFLTASSDDVSNVDAADTEELEEKEAQDQRDSLMRSIKDRLELFQSVVSDYIQVSTQIRTKRPILAPAVSSPSSKNKRALHSDVSDLESDSFIFEIPHFLCGPTLNSV</sequence>
<name>F0WVC3_9STRA</name>
<evidence type="ECO:0000313" key="1">
    <source>
        <dbReference type="EMBL" id="CCA25362.1"/>
    </source>
</evidence>
<organism evidence="1">
    <name type="scientific">Albugo laibachii Nc14</name>
    <dbReference type="NCBI Taxonomy" id="890382"/>
    <lineage>
        <taxon>Eukaryota</taxon>
        <taxon>Sar</taxon>
        <taxon>Stramenopiles</taxon>
        <taxon>Oomycota</taxon>
        <taxon>Peronosporomycetes</taxon>
        <taxon>Albuginales</taxon>
        <taxon>Albuginaceae</taxon>
        <taxon>Albugo</taxon>
    </lineage>
</organism>
<reference evidence="1" key="1">
    <citation type="journal article" date="2011" name="PLoS Biol.">
        <title>Gene gain and loss during evolution of obligate parasitism in the white rust pathogen of Arabidopsis thaliana.</title>
        <authorList>
            <person name="Kemen E."/>
            <person name="Gardiner A."/>
            <person name="Schultz-Larsen T."/>
            <person name="Kemen A.C."/>
            <person name="Balmuth A.L."/>
            <person name="Robert-Seilaniantz A."/>
            <person name="Bailey K."/>
            <person name="Holub E."/>
            <person name="Studholme D.J."/>
            <person name="Maclean D."/>
            <person name="Jones J.D."/>
        </authorList>
    </citation>
    <scope>NUCLEOTIDE SEQUENCE</scope>
</reference>
<protein>
    <submittedName>
        <fullName evidence="1">Uncharacterized protein AlNc14C293G10267</fullName>
    </submittedName>
</protein>